<evidence type="ECO:0000256" key="10">
    <source>
        <dbReference type="ARBA" id="ARBA00023043"/>
    </source>
</evidence>
<evidence type="ECO:0000256" key="7">
    <source>
        <dbReference type="ARBA" id="ARBA00022699"/>
    </source>
</evidence>
<keyword evidence="11" id="KW-0472">Membrane</keyword>
<dbReference type="SUPFAM" id="SSF48403">
    <property type="entry name" value="Ankyrin repeat"/>
    <property type="match status" value="1"/>
</dbReference>
<comment type="subcellular location">
    <subcellularLocation>
        <location evidence="2">Secreted</location>
    </subcellularLocation>
    <subcellularLocation>
        <location evidence="1">Target cell membrane</location>
    </subcellularLocation>
</comment>
<evidence type="ECO:0000256" key="8">
    <source>
        <dbReference type="ARBA" id="ARBA00022737"/>
    </source>
</evidence>
<dbReference type="PROSITE" id="PS50088">
    <property type="entry name" value="ANK_REPEAT"/>
    <property type="match status" value="2"/>
</dbReference>
<dbReference type="GO" id="GO:0044231">
    <property type="term" value="C:host cell presynaptic membrane"/>
    <property type="evidence" value="ECO:0007669"/>
    <property type="project" value="UniProtKB-KW"/>
</dbReference>
<proteinExistence type="predicted"/>
<evidence type="ECO:0000256" key="11">
    <source>
        <dbReference type="ARBA" id="ARBA00023298"/>
    </source>
</evidence>
<keyword evidence="3" id="KW-0268">Exocytosis</keyword>
<dbReference type="GO" id="GO:0005576">
    <property type="term" value="C:extracellular region"/>
    <property type="evidence" value="ECO:0007669"/>
    <property type="project" value="UniProtKB-SubCell"/>
</dbReference>
<evidence type="ECO:0000256" key="1">
    <source>
        <dbReference type="ARBA" id="ARBA00004175"/>
    </source>
</evidence>
<protein>
    <submittedName>
        <fullName evidence="13">Uncharacterized protein</fullName>
    </submittedName>
</protein>
<evidence type="ECO:0000256" key="6">
    <source>
        <dbReference type="ARBA" id="ARBA00022656"/>
    </source>
</evidence>
<dbReference type="Proteomes" id="UP000499080">
    <property type="component" value="Unassembled WGS sequence"/>
</dbReference>
<evidence type="ECO:0000256" key="3">
    <source>
        <dbReference type="ARBA" id="ARBA00022483"/>
    </source>
</evidence>
<dbReference type="PRINTS" id="PR01415">
    <property type="entry name" value="ANKYRIN"/>
</dbReference>
<dbReference type="InterPro" id="IPR036770">
    <property type="entry name" value="Ankyrin_rpt-contain_sf"/>
</dbReference>
<evidence type="ECO:0000256" key="4">
    <source>
        <dbReference type="ARBA" id="ARBA00022525"/>
    </source>
</evidence>
<evidence type="ECO:0000256" key="5">
    <source>
        <dbReference type="ARBA" id="ARBA00022537"/>
    </source>
</evidence>
<evidence type="ECO:0000256" key="12">
    <source>
        <dbReference type="PROSITE-ProRule" id="PRU00023"/>
    </source>
</evidence>
<dbReference type="InterPro" id="IPR002110">
    <property type="entry name" value="Ankyrin_rpt"/>
</dbReference>
<evidence type="ECO:0000256" key="2">
    <source>
        <dbReference type="ARBA" id="ARBA00004613"/>
    </source>
</evidence>
<evidence type="ECO:0000313" key="13">
    <source>
        <dbReference type="EMBL" id="GBM91416.1"/>
    </source>
</evidence>
<dbReference type="Gene3D" id="1.25.40.20">
    <property type="entry name" value="Ankyrin repeat-containing domain"/>
    <property type="match status" value="1"/>
</dbReference>
<keyword evidence="14" id="KW-1185">Reference proteome</keyword>
<feature type="repeat" description="ANK" evidence="12">
    <location>
        <begin position="42"/>
        <end position="76"/>
    </location>
</feature>
<accession>A0A4Y2JQJ3</accession>
<sequence length="162" mass="18106">MDISMDSLRTSPLFRLVGSDHNLPEIRQLLARGENPNRQRYGGSTPLHDAVQSPEENIGVVRELINAGANVNLSTHYPGLTPLHFAVIHRKWRAVDVLIESGASVNAKDIQGKTILHFAISISMVYQPPIINVLWPDEWIIDKLLKNEDIDLNLVDEEGDTP</sequence>
<gene>
    <name evidence="13" type="ORF">AVEN_204284_1</name>
</gene>
<dbReference type="GO" id="GO:0006887">
    <property type="term" value="P:exocytosis"/>
    <property type="evidence" value="ECO:0007669"/>
    <property type="project" value="UniProtKB-KW"/>
</dbReference>
<name>A0A4Y2JQJ3_ARAVE</name>
<dbReference type="PANTHER" id="PTHR24171">
    <property type="entry name" value="ANKYRIN REPEAT DOMAIN-CONTAINING PROTEIN 39-RELATED"/>
    <property type="match status" value="1"/>
</dbReference>
<dbReference type="GO" id="GO:0044218">
    <property type="term" value="C:other organism cell membrane"/>
    <property type="evidence" value="ECO:0007669"/>
    <property type="project" value="UniProtKB-KW"/>
</dbReference>
<reference evidence="13 14" key="1">
    <citation type="journal article" date="2019" name="Sci. Rep.">
        <title>Orb-weaving spider Araneus ventricosus genome elucidates the spidroin gene catalogue.</title>
        <authorList>
            <person name="Kono N."/>
            <person name="Nakamura H."/>
            <person name="Ohtoshi R."/>
            <person name="Moran D.A.P."/>
            <person name="Shinohara A."/>
            <person name="Yoshida Y."/>
            <person name="Fujiwara M."/>
            <person name="Mori M."/>
            <person name="Tomita M."/>
            <person name="Arakawa K."/>
        </authorList>
    </citation>
    <scope>NUCLEOTIDE SEQUENCE [LARGE SCALE GENOMIC DNA]</scope>
</reference>
<keyword evidence="9" id="KW-0638">Presynaptic neurotoxin</keyword>
<feature type="repeat" description="ANK" evidence="12">
    <location>
        <begin position="78"/>
        <end position="110"/>
    </location>
</feature>
<dbReference type="SMART" id="SM00248">
    <property type="entry name" value="ANK"/>
    <property type="match status" value="2"/>
</dbReference>
<keyword evidence="7" id="KW-0528">Neurotoxin</keyword>
<feature type="non-terminal residue" evidence="13">
    <location>
        <position position="162"/>
    </location>
</feature>
<dbReference type="GO" id="GO:0090729">
    <property type="term" value="F:toxin activity"/>
    <property type="evidence" value="ECO:0007669"/>
    <property type="project" value="UniProtKB-KW"/>
</dbReference>
<evidence type="ECO:0000256" key="9">
    <source>
        <dbReference type="ARBA" id="ARBA00023028"/>
    </source>
</evidence>
<dbReference type="OrthoDB" id="6596655at2759"/>
<evidence type="ECO:0000313" key="14">
    <source>
        <dbReference type="Proteomes" id="UP000499080"/>
    </source>
</evidence>
<comment type="caution">
    <text evidence="13">The sequence shown here is derived from an EMBL/GenBank/DDBJ whole genome shotgun (WGS) entry which is preliminary data.</text>
</comment>
<dbReference type="Pfam" id="PF12796">
    <property type="entry name" value="Ank_2"/>
    <property type="match status" value="1"/>
</dbReference>
<keyword evidence="10 12" id="KW-0040">ANK repeat</keyword>
<keyword evidence="5" id="KW-1052">Target cell membrane</keyword>
<organism evidence="13 14">
    <name type="scientific">Araneus ventricosus</name>
    <name type="common">Orbweaver spider</name>
    <name type="synonym">Epeira ventricosa</name>
    <dbReference type="NCBI Taxonomy" id="182803"/>
    <lineage>
        <taxon>Eukaryota</taxon>
        <taxon>Metazoa</taxon>
        <taxon>Ecdysozoa</taxon>
        <taxon>Arthropoda</taxon>
        <taxon>Chelicerata</taxon>
        <taxon>Arachnida</taxon>
        <taxon>Araneae</taxon>
        <taxon>Araneomorphae</taxon>
        <taxon>Entelegynae</taxon>
        <taxon>Araneoidea</taxon>
        <taxon>Araneidae</taxon>
        <taxon>Araneus</taxon>
    </lineage>
</organism>
<dbReference type="EMBL" id="BGPR01003704">
    <property type="protein sequence ID" value="GBM91416.1"/>
    <property type="molecule type" value="Genomic_DNA"/>
</dbReference>
<keyword evidence="11" id="KW-1053">Target membrane</keyword>
<keyword evidence="6" id="KW-0800">Toxin</keyword>
<dbReference type="AlphaFoldDB" id="A0A4Y2JQJ3"/>
<dbReference type="PROSITE" id="PS50297">
    <property type="entry name" value="ANK_REP_REGION"/>
    <property type="match status" value="2"/>
</dbReference>
<keyword evidence="8" id="KW-0677">Repeat</keyword>
<keyword evidence="4" id="KW-0964">Secreted</keyword>